<organism evidence="1 2">
    <name type="scientific">Vibrio tarriae</name>
    <dbReference type="NCBI Taxonomy" id="2014742"/>
    <lineage>
        <taxon>Bacteria</taxon>
        <taxon>Pseudomonadati</taxon>
        <taxon>Pseudomonadota</taxon>
        <taxon>Gammaproteobacteria</taxon>
        <taxon>Vibrionales</taxon>
        <taxon>Vibrionaceae</taxon>
        <taxon>Vibrio</taxon>
    </lineage>
</organism>
<gene>
    <name evidence="1" type="ORF">CEQ48_00755</name>
</gene>
<evidence type="ECO:0000313" key="1">
    <source>
        <dbReference type="EMBL" id="ASK53403.1"/>
    </source>
</evidence>
<dbReference type="Proteomes" id="UP000198371">
    <property type="component" value="Chromosome 2"/>
</dbReference>
<dbReference type="RefSeq" id="WP_089069886.1">
    <property type="nucleotide sequence ID" value="NZ_CP022352.1"/>
</dbReference>
<proteinExistence type="predicted"/>
<sequence length="196" mass="22541">MKDLHHLLNELCACFESKGHLVASSLLAPLTEKEPEAKCASWFPGEIPTAIKDLYTWKGGQGHNAWEEEFPFLFRDMSFISLDQAEAEYESMNQSYGFENTLEEDGVLIKDCFPFAAFNGGWFVIPASKNKWSNSFDEPVICIFQGIDLYYHSIDKMVKTVIECIQYPTWSTEESYIPADIEMKIWKKHNPGIFEE</sequence>
<evidence type="ECO:0000313" key="2">
    <source>
        <dbReference type="Proteomes" id="UP000198371"/>
    </source>
</evidence>
<dbReference type="AlphaFoldDB" id="A0AAU8W8T0"/>
<dbReference type="KEGG" id="vti:CEQ48_00755"/>
<protein>
    <recommendedName>
        <fullName evidence="3">SMI1/KNR4 family protein</fullName>
    </recommendedName>
</protein>
<reference evidence="1 2" key="2">
    <citation type="submission" date="2017-06" db="EMBL/GenBank/DDBJ databases">
        <title>Complete genome sequence of Vibrio sp. 2521-89, a close relative of Vibrio cholerae isolated from lake water in New Mexico, USA.</title>
        <authorList>
            <person name="Liang K."/>
            <person name="Orata F.D."/>
            <person name="Winkjer N.S."/>
            <person name="Tarr C.L."/>
            <person name="Boucher Y."/>
        </authorList>
    </citation>
    <scope>NUCLEOTIDE SEQUENCE [LARGE SCALE GENOMIC DNA]</scope>
    <source>
        <strain evidence="1 2">2521-89</strain>
    </source>
</reference>
<keyword evidence="2" id="KW-1185">Reference proteome</keyword>
<accession>A0AAU8W8T0</accession>
<dbReference type="EMBL" id="CP022352">
    <property type="protein sequence ID" value="ASK53403.1"/>
    <property type="molecule type" value="Genomic_DNA"/>
</dbReference>
<name>A0AAU8W8T0_9VIBR</name>
<reference evidence="2" key="1">
    <citation type="journal article" date="2017" name="Genome Announc.">
        <title>Complete Genome Sequence of Vibrio sp. Strain 2521-89, a Close Relative of Vibrio cholerae Isolated from Lake Water in New Mexico, USA.</title>
        <authorList>
            <person name="Liang K."/>
            <person name="Orata F.D."/>
            <person name="Winkjer N.S."/>
            <person name="Rowe L.A."/>
            <person name="Tarr C.L."/>
            <person name="Boucher Y."/>
        </authorList>
    </citation>
    <scope>NUCLEOTIDE SEQUENCE [LARGE SCALE GENOMIC DNA]</scope>
    <source>
        <strain evidence="2">2521-89</strain>
    </source>
</reference>
<evidence type="ECO:0008006" key="3">
    <source>
        <dbReference type="Google" id="ProtNLM"/>
    </source>
</evidence>